<organism evidence="2 3">
    <name type="scientific">Bosea lupini</name>
    <dbReference type="NCBI Taxonomy" id="1036779"/>
    <lineage>
        <taxon>Bacteria</taxon>
        <taxon>Pseudomonadati</taxon>
        <taxon>Pseudomonadota</taxon>
        <taxon>Alphaproteobacteria</taxon>
        <taxon>Hyphomicrobiales</taxon>
        <taxon>Boseaceae</taxon>
        <taxon>Bosea</taxon>
    </lineage>
</organism>
<keyword evidence="1" id="KW-0732">Signal</keyword>
<dbReference type="Proteomes" id="UP000199664">
    <property type="component" value="Unassembled WGS sequence"/>
</dbReference>
<evidence type="ECO:0000256" key="1">
    <source>
        <dbReference type="SAM" id="SignalP"/>
    </source>
</evidence>
<feature type="chain" id="PRO_5011593648" evidence="1">
    <location>
        <begin position="20"/>
        <end position="102"/>
    </location>
</feature>
<feature type="signal peptide" evidence="1">
    <location>
        <begin position="1"/>
        <end position="19"/>
    </location>
</feature>
<dbReference type="EMBL" id="FOAN01000001">
    <property type="protein sequence ID" value="SEK53451.1"/>
    <property type="molecule type" value="Genomic_DNA"/>
</dbReference>
<reference evidence="3" key="1">
    <citation type="submission" date="2016-10" db="EMBL/GenBank/DDBJ databases">
        <authorList>
            <person name="Varghese N."/>
            <person name="Submissions S."/>
        </authorList>
    </citation>
    <scope>NUCLEOTIDE SEQUENCE [LARGE SCALE GENOMIC DNA]</scope>
    <source>
        <strain evidence="3">LMG 26383,CCUG 61248,R- 45681</strain>
    </source>
</reference>
<name>A0A1H7HT31_9HYPH</name>
<accession>A0A1H7HT31</accession>
<sequence length="102" mass="10913">MTKTLIAALALAGSFGSFALQSPASAAVGGSGTHGLITTAASNRTMQNQHMTQPPADPQTQAYPVYHDSPTATWYSPPMNRMPCHFTEAFVEGRMRQVEVCN</sequence>
<dbReference type="OrthoDB" id="8163559at2"/>
<dbReference type="RefSeq" id="WP_091829850.1">
    <property type="nucleotide sequence ID" value="NZ_FOAN01000001.1"/>
</dbReference>
<keyword evidence="3" id="KW-1185">Reference proteome</keyword>
<proteinExistence type="predicted"/>
<evidence type="ECO:0000313" key="3">
    <source>
        <dbReference type="Proteomes" id="UP000199664"/>
    </source>
</evidence>
<evidence type="ECO:0000313" key="2">
    <source>
        <dbReference type="EMBL" id="SEK53451.1"/>
    </source>
</evidence>
<gene>
    <name evidence="2" type="ORF">SAMN04515666_101754</name>
</gene>
<dbReference type="AlphaFoldDB" id="A0A1H7HT31"/>
<protein>
    <submittedName>
        <fullName evidence="2">Uncharacterized protein</fullName>
    </submittedName>
</protein>